<dbReference type="OrthoDB" id="9805336at2"/>
<evidence type="ECO:0000256" key="2">
    <source>
        <dbReference type="PROSITE-ProRule" id="PRU00473"/>
    </source>
</evidence>
<protein>
    <recommendedName>
        <fullName evidence="4">OmpA-like domain-containing protein</fullName>
    </recommendedName>
</protein>
<dbReference type="InterPro" id="IPR050330">
    <property type="entry name" value="Bact_OuterMem_StrucFunc"/>
</dbReference>
<dbReference type="PANTHER" id="PTHR30329">
    <property type="entry name" value="STATOR ELEMENT OF FLAGELLAR MOTOR COMPLEX"/>
    <property type="match status" value="1"/>
</dbReference>
<dbReference type="InterPro" id="IPR003367">
    <property type="entry name" value="Thrombospondin_3-like_rpt"/>
</dbReference>
<reference evidence="5 6" key="1">
    <citation type="submission" date="2017-10" db="EMBL/GenBank/DDBJ databases">
        <title>The draft genome sequence of Lewinella nigricans NBRC 102662.</title>
        <authorList>
            <person name="Wang K."/>
        </authorList>
    </citation>
    <scope>NUCLEOTIDE SEQUENCE [LARGE SCALE GENOMIC DNA]</scope>
    <source>
        <strain evidence="5 6">NBRC 102662</strain>
    </source>
</reference>
<sequence length="518" mass="57359">MHMNRLIFSLFLLFCCSLGALAQGSPWKMDFYLGIASYAGDLADHPFYSENWKPSVGLGLQYRLGAPLALKSDFYHGRLSGSDEYFSTSDWPDGDRRARFNSAFTQWNIALEYHFLESAARNSPRRLSPYLALGGGLLIYEPRINFGFTRNSELEQAISDDMGTNYSKVALNGDLTVGLDYRIFKAWSIGLSMSVHPTNTDYLDGMSWSGNPNKNDWFAKGGLRLQHQFSHEPDRDRDGVADSRDACPDVAGLPGMLGCPDSDRDGLHDGEDLCPNDPGGINLRGCPDSDGDGIADKDDLCPYVYGLVQRGGCPIEDRDGDGIEDSKDLCPNSAGPPEREGCPIVDTDQDGILDEDDRCPSDYGLSIFQGCPDTDGDGIEDGRDACPTLFGVYTHNGCPEVIFPEEAAAEINRQVLLFDSGSADIPRFRLLDQVVEFMQEYPTYKLTISGFTDSEGNSQDNLTLSRSRARACFRYLAQQGVDEARMRYLGMGQSDSGPDDFYPKGEAMNRRVEFFLYQ</sequence>
<organism evidence="5 6">
    <name type="scientific">Flavilitoribacter nigricans (strain ATCC 23147 / DSM 23189 / NBRC 102662 / NCIMB 1420 / SS-2)</name>
    <name type="common">Lewinella nigricans</name>
    <dbReference type="NCBI Taxonomy" id="1122177"/>
    <lineage>
        <taxon>Bacteria</taxon>
        <taxon>Pseudomonadati</taxon>
        <taxon>Bacteroidota</taxon>
        <taxon>Saprospiria</taxon>
        <taxon>Saprospirales</taxon>
        <taxon>Lewinellaceae</taxon>
        <taxon>Flavilitoribacter</taxon>
    </lineage>
</organism>
<dbReference type="Pfam" id="PF02412">
    <property type="entry name" value="TSP_3"/>
    <property type="match status" value="2"/>
</dbReference>
<dbReference type="GO" id="GO:0007155">
    <property type="term" value="P:cell adhesion"/>
    <property type="evidence" value="ECO:0007669"/>
    <property type="project" value="InterPro"/>
</dbReference>
<feature type="chain" id="PRO_5012022528" description="OmpA-like domain-containing protein" evidence="3">
    <location>
        <begin position="23"/>
        <end position="518"/>
    </location>
</feature>
<dbReference type="InterPro" id="IPR028974">
    <property type="entry name" value="TSP_type-3_rpt"/>
</dbReference>
<evidence type="ECO:0000256" key="1">
    <source>
        <dbReference type="ARBA" id="ARBA00022729"/>
    </source>
</evidence>
<evidence type="ECO:0000313" key="6">
    <source>
        <dbReference type="Proteomes" id="UP000223913"/>
    </source>
</evidence>
<dbReference type="Pfam" id="PF00691">
    <property type="entry name" value="OmpA"/>
    <property type="match status" value="1"/>
</dbReference>
<dbReference type="Gene3D" id="4.10.1080.10">
    <property type="entry name" value="TSP type-3 repeat"/>
    <property type="match status" value="1"/>
</dbReference>
<proteinExistence type="predicted"/>
<dbReference type="GO" id="GO:0016020">
    <property type="term" value="C:membrane"/>
    <property type="evidence" value="ECO:0007669"/>
    <property type="project" value="UniProtKB-UniRule"/>
</dbReference>
<dbReference type="Gene3D" id="3.30.1330.60">
    <property type="entry name" value="OmpA-like domain"/>
    <property type="match status" value="1"/>
</dbReference>
<dbReference type="InterPro" id="IPR036737">
    <property type="entry name" value="OmpA-like_sf"/>
</dbReference>
<feature type="domain" description="OmpA-like" evidence="4">
    <location>
        <begin position="405"/>
        <end position="518"/>
    </location>
</feature>
<keyword evidence="1 3" id="KW-0732">Signal</keyword>
<dbReference type="Proteomes" id="UP000223913">
    <property type="component" value="Unassembled WGS sequence"/>
</dbReference>
<dbReference type="Pfam" id="PF19573">
    <property type="entry name" value="DUF6089"/>
    <property type="match status" value="1"/>
</dbReference>
<dbReference type="EMBL" id="PDUD01000032">
    <property type="protein sequence ID" value="PHN03405.1"/>
    <property type="molecule type" value="Genomic_DNA"/>
</dbReference>
<dbReference type="AlphaFoldDB" id="A0A2D0N4J4"/>
<keyword evidence="2" id="KW-0472">Membrane</keyword>
<dbReference type="InterPro" id="IPR006665">
    <property type="entry name" value="OmpA-like"/>
</dbReference>
<dbReference type="SUPFAM" id="SSF103647">
    <property type="entry name" value="TSP type-3 repeat"/>
    <property type="match status" value="2"/>
</dbReference>
<feature type="signal peptide" evidence="3">
    <location>
        <begin position="1"/>
        <end position="22"/>
    </location>
</feature>
<dbReference type="PROSITE" id="PS51123">
    <property type="entry name" value="OMPA_2"/>
    <property type="match status" value="1"/>
</dbReference>
<name>A0A2D0N4J4_FLAN2</name>
<evidence type="ECO:0000313" key="5">
    <source>
        <dbReference type="EMBL" id="PHN03405.1"/>
    </source>
</evidence>
<dbReference type="PANTHER" id="PTHR30329:SF21">
    <property type="entry name" value="LIPOPROTEIN YIAD-RELATED"/>
    <property type="match status" value="1"/>
</dbReference>
<dbReference type="SUPFAM" id="SSF103088">
    <property type="entry name" value="OmpA-like"/>
    <property type="match status" value="1"/>
</dbReference>
<accession>A0A2D0N4J4</accession>
<dbReference type="InterPro" id="IPR045743">
    <property type="entry name" value="DUF6089"/>
</dbReference>
<evidence type="ECO:0000256" key="3">
    <source>
        <dbReference type="SAM" id="SignalP"/>
    </source>
</evidence>
<evidence type="ECO:0000259" key="4">
    <source>
        <dbReference type="PROSITE" id="PS51123"/>
    </source>
</evidence>
<keyword evidence="6" id="KW-1185">Reference proteome</keyword>
<comment type="caution">
    <text evidence="5">The sequence shown here is derived from an EMBL/GenBank/DDBJ whole genome shotgun (WGS) entry which is preliminary data.</text>
</comment>
<gene>
    <name evidence="5" type="ORF">CRP01_27360</name>
</gene>
<dbReference type="GO" id="GO:0005509">
    <property type="term" value="F:calcium ion binding"/>
    <property type="evidence" value="ECO:0007669"/>
    <property type="project" value="InterPro"/>
</dbReference>
<dbReference type="CDD" id="cd07185">
    <property type="entry name" value="OmpA_C-like"/>
    <property type="match status" value="1"/>
</dbReference>